<reference evidence="3" key="1">
    <citation type="submission" date="2015-04" db="EMBL/GenBank/DDBJ databases">
        <title>Physiological reanalysis, assessment of diazotrophy, and genome sequences of multiple isolates of Streptomyces thermoautotrophicus.</title>
        <authorList>
            <person name="MacKellar D.C."/>
            <person name="Lieber L."/>
            <person name="Norman J."/>
            <person name="Bolger A."/>
            <person name="Tobin C."/>
            <person name="Murray J.W."/>
            <person name="Chang R."/>
            <person name="Ford T."/>
            <person name="Nguyen P.Q."/>
            <person name="Woodward J."/>
            <person name="Permingeat H."/>
            <person name="Joshi N.S."/>
            <person name="Silver P.A."/>
            <person name="Usadel B."/>
            <person name="Rutherford A.W."/>
            <person name="Friesen M."/>
            <person name="Prell J."/>
        </authorList>
    </citation>
    <scope>NUCLEOTIDE SEQUENCE [LARGE SCALE GENOMIC DNA]</scope>
    <source>
        <strain evidence="3">H1</strain>
    </source>
</reference>
<organism evidence="2 3">
    <name type="scientific">Carbonactinospora thermoautotrophica</name>
    <dbReference type="NCBI Taxonomy" id="1469144"/>
    <lineage>
        <taxon>Bacteria</taxon>
        <taxon>Bacillati</taxon>
        <taxon>Actinomycetota</taxon>
        <taxon>Actinomycetes</taxon>
        <taxon>Kitasatosporales</taxon>
        <taxon>Carbonactinosporaceae</taxon>
        <taxon>Carbonactinospora</taxon>
    </lineage>
</organism>
<evidence type="ECO:0000313" key="2">
    <source>
        <dbReference type="EMBL" id="KWX02423.1"/>
    </source>
</evidence>
<evidence type="ECO:0000256" key="1">
    <source>
        <dbReference type="SAM" id="MobiDB-lite"/>
    </source>
</evidence>
<sequence length="48" mass="5204">MARGPARPGIREGPGRDLPAGAREPPAQSVLRNHLSGSLIEQRFRNTL</sequence>
<evidence type="ECO:0000313" key="3">
    <source>
        <dbReference type="Proteomes" id="UP000070188"/>
    </source>
</evidence>
<gene>
    <name evidence="2" type="ORF">LI90_3466</name>
</gene>
<dbReference type="PATRIC" id="fig|1469144.10.peg.3718"/>
<proteinExistence type="predicted"/>
<name>A0A132MX55_9ACTN</name>
<accession>A0A132MX55</accession>
<protein>
    <submittedName>
        <fullName evidence="2">Uncharacterized protein</fullName>
    </submittedName>
</protein>
<dbReference type="Proteomes" id="UP000070188">
    <property type="component" value="Unassembled WGS sequence"/>
</dbReference>
<keyword evidence="3" id="KW-1185">Reference proteome</keyword>
<comment type="caution">
    <text evidence="2">The sequence shown here is derived from an EMBL/GenBank/DDBJ whole genome shotgun (WGS) entry which is preliminary data.</text>
</comment>
<dbReference type="EMBL" id="LAXD01000001">
    <property type="protein sequence ID" value="KWX02423.1"/>
    <property type="molecule type" value="Genomic_DNA"/>
</dbReference>
<dbReference type="AlphaFoldDB" id="A0A132MX55"/>
<dbReference type="STRING" id="1469144.LI90_3466"/>
<feature type="region of interest" description="Disordered" evidence="1">
    <location>
        <begin position="1"/>
        <end position="26"/>
    </location>
</feature>